<name>A4RT17_OSTLU</name>
<keyword evidence="1" id="KW-0472">Membrane</keyword>
<accession>A4RT17</accession>
<evidence type="ECO:0000313" key="2">
    <source>
        <dbReference type="EMBL" id="ABO94687.1"/>
    </source>
</evidence>
<keyword evidence="1" id="KW-1133">Transmembrane helix</keyword>
<dbReference type="EMBL" id="CP000582">
    <property type="protein sequence ID" value="ABO94687.1"/>
    <property type="molecule type" value="Genomic_DNA"/>
</dbReference>
<feature type="transmembrane region" description="Helical" evidence="1">
    <location>
        <begin position="12"/>
        <end position="29"/>
    </location>
</feature>
<dbReference type="AlphaFoldDB" id="A4RT17"/>
<organism evidence="2 3">
    <name type="scientific">Ostreococcus lucimarinus (strain CCE9901)</name>
    <dbReference type="NCBI Taxonomy" id="436017"/>
    <lineage>
        <taxon>Eukaryota</taxon>
        <taxon>Viridiplantae</taxon>
        <taxon>Chlorophyta</taxon>
        <taxon>Mamiellophyceae</taxon>
        <taxon>Mamiellales</taxon>
        <taxon>Bathycoccaceae</taxon>
        <taxon>Ostreococcus</taxon>
    </lineage>
</organism>
<dbReference type="GeneID" id="5000227"/>
<evidence type="ECO:0000313" key="3">
    <source>
        <dbReference type="Proteomes" id="UP000001568"/>
    </source>
</evidence>
<feature type="transmembrane region" description="Helical" evidence="1">
    <location>
        <begin position="92"/>
        <end position="111"/>
    </location>
</feature>
<keyword evidence="3" id="KW-1185">Reference proteome</keyword>
<sequence>MKSPYLQSVVNRLESYVLVFLATLVILHGDGKASLPHVLVIYHGRSGVFALWGLVVISCILLRTRHVFILPTVGASLVIGLFFLLFSVYALWAPVAEIILFFGFLSCISIFRL</sequence>
<protein>
    <submittedName>
        <fullName evidence="2">Uncharacterized protein</fullName>
    </submittedName>
</protein>
<dbReference type="Proteomes" id="UP000001568">
    <property type="component" value="Chromosome 2"/>
</dbReference>
<gene>
    <name evidence="2" type="primary">Olu1</name>
    <name evidence="2" type="ORF">OSTLU_119503</name>
</gene>
<dbReference type="RefSeq" id="XP_001416394.1">
    <property type="nucleotide sequence ID" value="XM_001416357.1"/>
</dbReference>
<reference evidence="2 3" key="1">
    <citation type="journal article" date="2007" name="Proc. Natl. Acad. Sci. U.S.A.">
        <title>The tiny eukaryote Ostreococcus provides genomic insights into the paradox of plankton speciation.</title>
        <authorList>
            <person name="Palenik B."/>
            <person name="Grimwood J."/>
            <person name="Aerts A."/>
            <person name="Rouze P."/>
            <person name="Salamov A."/>
            <person name="Putnam N."/>
            <person name="Dupont C."/>
            <person name="Jorgensen R."/>
            <person name="Derelle E."/>
            <person name="Rombauts S."/>
            <person name="Zhou K."/>
            <person name="Otillar R."/>
            <person name="Merchant S.S."/>
            <person name="Podell S."/>
            <person name="Gaasterland T."/>
            <person name="Napoli C."/>
            <person name="Gendler K."/>
            <person name="Manuell A."/>
            <person name="Tai V."/>
            <person name="Vallon O."/>
            <person name="Piganeau G."/>
            <person name="Jancek S."/>
            <person name="Heijde M."/>
            <person name="Jabbari K."/>
            <person name="Bowler C."/>
            <person name="Lohr M."/>
            <person name="Robbens S."/>
            <person name="Werner G."/>
            <person name="Dubchak I."/>
            <person name="Pazour G.J."/>
            <person name="Ren Q."/>
            <person name="Paulsen I."/>
            <person name="Delwiche C."/>
            <person name="Schmutz J."/>
            <person name="Rokhsar D."/>
            <person name="Van de Peer Y."/>
            <person name="Moreau H."/>
            <person name="Grigoriev I.V."/>
        </authorList>
    </citation>
    <scope>NUCLEOTIDE SEQUENCE [LARGE SCALE GENOMIC DNA]</scope>
    <source>
        <strain evidence="2 3">CCE9901</strain>
    </source>
</reference>
<feature type="transmembrane region" description="Helical" evidence="1">
    <location>
        <begin position="67"/>
        <end position="86"/>
    </location>
</feature>
<feature type="transmembrane region" description="Helical" evidence="1">
    <location>
        <begin position="41"/>
        <end position="62"/>
    </location>
</feature>
<dbReference type="Gramene" id="ABO94687">
    <property type="protein sequence ID" value="ABO94687"/>
    <property type="gene ID" value="OSTLU_119503"/>
</dbReference>
<evidence type="ECO:0000256" key="1">
    <source>
        <dbReference type="SAM" id="Phobius"/>
    </source>
</evidence>
<keyword evidence="1" id="KW-0812">Transmembrane</keyword>
<proteinExistence type="predicted"/>
<dbReference type="HOGENOM" id="CLU_2137699_0_0_1"/>
<dbReference type="KEGG" id="olu:OSTLU_119503"/>